<evidence type="ECO:0000313" key="2">
    <source>
        <dbReference type="EMBL" id="OMO56145.1"/>
    </source>
</evidence>
<gene>
    <name evidence="2" type="ORF">COLO4_35765</name>
</gene>
<name>A0A1R3GDH8_9ROSI</name>
<dbReference type="AlphaFoldDB" id="A0A1R3GDH8"/>
<feature type="region of interest" description="Disordered" evidence="1">
    <location>
        <begin position="1"/>
        <end position="31"/>
    </location>
</feature>
<evidence type="ECO:0000256" key="1">
    <source>
        <dbReference type="SAM" id="MobiDB-lite"/>
    </source>
</evidence>
<accession>A0A1R3GDH8</accession>
<dbReference type="Proteomes" id="UP000187203">
    <property type="component" value="Unassembled WGS sequence"/>
</dbReference>
<sequence>MPYIPENPSPLSSSSWTPPNSTTNRNSTSTSCSNEFGLVASSFIANNNYSNTKLFFCDIEFRESQSSMADRNTQSQGILAKLFEAKKKK</sequence>
<dbReference type="EMBL" id="AWUE01022789">
    <property type="protein sequence ID" value="OMO56145.1"/>
    <property type="molecule type" value="Genomic_DNA"/>
</dbReference>
<keyword evidence="3" id="KW-1185">Reference proteome</keyword>
<organism evidence="2 3">
    <name type="scientific">Corchorus olitorius</name>
    <dbReference type="NCBI Taxonomy" id="93759"/>
    <lineage>
        <taxon>Eukaryota</taxon>
        <taxon>Viridiplantae</taxon>
        <taxon>Streptophyta</taxon>
        <taxon>Embryophyta</taxon>
        <taxon>Tracheophyta</taxon>
        <taxon>Spermatophyta</taxon>
        <taxon>Magnoliopsida</taxon>
        <taxon>eudicotyledons</taxon>
        <taxon>Gunneridae</taxon>
        <taxon>Pentapetalae</taxon>
        <taxon>rosids</taxon>
        <taxon>malvids</taxon>
        <taxon>Malvales</taxon>
        <taxon>Malvaceae</taxon>
        <taxon>Grewioideae</taxon>
        <taxon>Apeibeae</taxon>
        <taxon>Corchorus</taxon>
    </lineage>
</organism>
<proteinExistence type="predicted"/>
<protein>
    <submittedName>
        <fullName evidence="2">Uncharacterized protein</fullName>
    </submittedName>
</protein>
<reference evidence="3" key="1">
    <citation type="submission" date="2013-09" db="EMBL/GenBank/DDBJ databases">
        <title>Corchorus olitorius genome sequencing.</title>
        <authorList>
            <person name="Alam M."/>
            <person name="Haque M.S."/>
            <person name="Islam M.S."/>
            <person name="Emdad E.M."/>
            <person name="Islam M.M."/>
            <person name="Ahmed B."/>
            <person name="Halim A."/>
            <person name="Hossen Q.M.M."/>
            <person name="Hossain M.Z."/>
            <person name="Ahmed R."/>
            <person name="Khan M.M."/>
            <person name="Islam R."/>
            <person name="Rashid M.M."/>
            <person name="Khan S.A."/>
            <person name="Rahman M.S."/>
            <person name="Alam M."/>
            <person name="Yahiya A.S."/>
            <person name="Khan M.S."/>
            <person name="Azam M.S."/>
            <person name="Haque T."/>
            <person name="Lashkar M.Z.H."/>
            <person name="Akhand A.I."/>
            <person name="Morshed G."/>
            <person name="Roy S."/>
            <person name="Uddin K.S."/>
            <person name="Rabeya T."/>
            <person name="Hossain A.S."/>
            <person name="Chowdhury A."/>
            <person name="Snigdha A.R."/>
            <person name="Mortoza M.S."/>
            <person name="Matin S.A."/>
            <person name="Hoque S.M.E."/>
            <person name="Islam M.K."/>
            <person name="Roy D.K."/>
            <person name="Haider R."/>
            <person name="Moosa M.M."/>
            <person name="Elias S.M."/>
            <person name="Hasan A.M."/>
            <person name="Jahan S."/>
            <person name="Shafiuddin M."/>
            <person name="Mahmood N."/>
            <person name="Shommy N.S."/>
        </authorList>
    </citation>
    <scope>NUCLEOTIDE SEQUENCE [LARGE SCALE GENOMIC DNA]</scope>
    <source>
        <strain evidence="3">cv. O-4</strain>
    </source>
</reference>
<comment type="caution">
    <text evidence="2">The sequence shown here is derived from an EMBL/GenBank/DDBJ whole genome shotgun (WGS) entry which is preliminary data.</text>
</comment>
<feature type="compositionally biased region" description="Low complexity" evidence="1">
    <location>
        <begin position="9"/>
        <end position="31"/>
    </location>
</feature>
<evidence type="ECO:0000313" key="3">
    <source>
        <dbReference type="Proteomes" id="UP000187203"/>
    </source>
</evidence>